<dbReference type="KEGG" id="spar:SPRG_18537"/>
<keyword evidence="3" id="KW-1185">Reference proteome</keyword>
<dbReference type="RefSeq" id="XP_012213366.1">
    <property type="nucleotide sequence ID" value="XM_012357976.1"/>
</dbReference>
<accession>A0A067BMH2</accession>
<protein>
    <submittedName>
        <fullName evidence="2">Uncharacterized protein</fullName>
    </submittedName>
</protein>
<dbReference type="EMBL" id="KK584466">
    <property type="protein sequence ID" value="KDO15927.1"/>
    <property type="molecule type" value="Genomic_DNA"/>
</dbReference>
<feature type="region of interest" description="Disordered" evidence="1">
    <location>
        <begin position="52"/>
        <end position="74"/>
    </location>
</feature>
<evidence type="ECO:0000313" key="3">
    <source>
        <dbReference type="Proteomes" id="UP000030745"/>
    </source>
</evidence>
<feature type="region of interest" description="Disordered" evidence="1">
    <location>
        <begin position="1"/>
        <end position="28"/>
    </location>
</feature>
<dbReference type="Proteomes" id="UP000030745">
    <property type="component" value="Unassembled WGS sequence"/>
</dbReference>
<gene>
    <name evidence="2" type="ORF">SPRG_18537</name>
</gene>
<feature type="non-terminal residue" evidence="2">
    <location>
        <position position="74"/>
    </location>
</feature>
<dbReference type="GeneID" id="24140060"/>
<reference evidence="2 3" key="1">
    <citation type="journal article" date="2013" name="PLoS Genet.">
        <title>Distinctive expansion of potential virulence genes in the genome of the oomycete fish pathogen Saprolegnia parasitica.</title>
        <authorList>
            <person name="Jiang R.H."/>
            <person name="de Bruijn I."/>
            <person name="Haas B.J."/>
            <person name="Belmonte R."/>
            <person name="Lobach L."/>
            <person name="Christie J."/>
            <person name="van den Ackerveken G."/>
            <person name="Bottin A."/>
            <person name="Bulone V."/>
            <person name="Diaz-Moreno S.M."/>
            <person name="Dumas B."/>
            <person name="Fan L."/>
            <person name="Gaulin E."/>
            <person name="Govers F."/>
            <person name="Grenville-Briggs L.J."/>
            <person name="Horner N.R."/>
            <person name="Levin J.Z."/>
            <person name="Mammella M."/>
            <person name="Meijer H.J."/>
            <person name="Morris P."/>
            <person name="Nusbaum C."/>
            <person name="Oome S."/>
            <person name="Phillips A.J."/>
            <person name="van Rooyen D."/>
            <person name="Rzeszutek E."/>
            <person name="Saraiva M."/>
            <person name="Secombes C.J."/>
            <person name="Seidl M.F."/>
            <person name="Snel B."/>
            <person name="Stassen J.H."/>
            <person name="Sykes S."/>
            <person name="Tripathy S."/>
            <person name="van den Berg H."/>
            <person name="Vega-Arreguin J.C."/>
            <person name="Wawra S."/>
            <person name="Young S.K."/>
            <person name="Zeng Q."/>
            <person name="Dieguez-Uribeondo J."/>
            <person name="Russ C."/>
            <person name="Tyler B.M."/>
            <person name="van West P."/>
        </authorList>
    </citation>
    <scope>NUCLEOTIDE SEQUENCE [LARGE SCALE GENOMIC DNA]</scope>
    <source>
        <strain evidence="2 3">CBS 223.65</strain>
    </source>
</reference>
<name>A0A067BMH2_SAPPC</name>
<sequence length="74" mass="8005">MAIETETPRGACRTRDNPAADDVPCKGSGKDRVFGPSVEAVRAVVRLQPLRPPSTMFTQRSEGSLAPIQHHPLP</sequence>
<proteinExistence type="predicted"/>
<dbReference type="AlphaFoldDB" id="A0A067BMH2"/>
<organism evidence="2 3">
    <name type="scientific">Saprolegnia parasitica (strain CBS 223.65)</name>
    <dbReference type="NCBI Taxonomy" id="695850"/>
    <lineage>
        <taxon>Eukaryota</taxon>
        <taxon>Sar</taxon>
        <taxon>Stramenopiles</taxon>
        <taxon>Oomycota</taxon>
        <taxon>Saprolegniomycetes</taxon>
        <taxon>Saprolegniales</taxon>
        <taxon>Saprolegniaceae</taxon>
        <taxon>Saprolegnia</taxon>
    </lineage>
</organism>
<evidence type="ECO:0000313" key="2">
    <source>
        <dbReference type="EMBL" id="KDO15927.1"/>
    </source>
</evidence>
<evidence type="ECO:0000256" key="1">
    <source>
        <dbReference type="SAM" id="MobiDB-lite"/>
    </source>
</evidence>
<dbReference type="VEuPathDB" id="FungiDB:SPRG_18537"/>